<gene>
    <name evidence="2" type="ORF">EYF80_041696</name>
</gene>
<feature type="region of interest" description="Disordered" evidence="1">
    <location>
        <begin position="62"/>
        <end position="86"/>
    </location>
</feature>
<dbReference type="Proteomes" id="UP000314294">
    <property type="component" value="Unassembled WGS sequence"/>
</dbReference>
<evidence type="ECO:0000313" key="3">
    <source>
        <dbReference type="Proteomes" id="UP000314294"/>
    </source>
</evidence>
<feature type="compositionally biased region" description="Acidic residues" evidence="1">
    <location>
        <begin position="62"/>
        <end position="73"/>
    </location>
</feature>
<evidence type="ECO:0000313" key="2">
    <source>
        <dbReference type="EMBL" id="TNN48125.1"/>
    </source>
</evidence>
<dbReference type="AlphaFoldDB" id="A0A4Z2G4W1"/>
<name>A0A4Z2G4W1_9TELE</name>
<keyword evidence="3" id="KW-1185">Reference proteome</keyword>
<comment type="caution">
    <text evidence="2">The sequence shown here is derived from an EMBL/GenBank/DDBJ whole genome shotgun (WGS) entry which is preliminary data.</text>
</comment>
<reference evidence="2 3" key="1">
    <citation type="submission" date="2019-03" db="EMBL/GenBank/DDBJ databases">
        <title>First draft genome of Liparis tanakae, snailfish: a comprehensive survey of snailfish specific genes.</title>
        <authorList>
            <person name="Kim W."/>
            <person name="Song I."/>
            <person name="Jeong J.-H."/>
            <person name="Kim D."/>
            <person name="Kim S."/>
            <person name="Ryu S."/>
            <person name="Song J.Y."/>
            <person name="Lee S.K."/>
        </authorList>
    </citation>
    <scope>NUCLEOTIDE SEQUENCE [LARGE SCALE GENOMIC DNA]</scope>
    <source>
        <tissue evidence="2">Muscle</tissue>
    </source>
</reference>
<sequence>MRREGGRERGEQLTRSDTGKRGDLIAQLAKSTGRKQQERLVPSVWPGSLLLLIGITDIWEKEEEDEEDEEEEVLLQSQLENDIQTQ</sequence>
<protein>
    <submittedName>
        <fullName evidence="2">Uncharacterized protein</fullName>
    </submittedName>
</protein>
<dbReference type="EMBL" id="SRLO01000710">
    <property type="protein sequence ID" value="TNN48125.1"/>
    <property type="molecule type" value="Genomic_DNA"/>
</dbReference>
<organism evidence="2 3">
    <name type="scientific">Liparis tanakae</name>
    <name type="common">Tanaka's snailfish</name>
    <dbReference type="NCBI Taxonomy" id="230148"/>
    <lineage>
        <taxon>Eukaryota</taxon>
        <taxon>Metazoa</taxon>
        <taxon>Chordata</taxon>
        <taxon>Craniata</taxon>
        <taxon>Vertebrata</taxon>
        <taxon>Euteleostomi</taxon>
        <taxon>Actinopterygii</taxon>
        <taxon>Neopterygii</taxon>
        <taxon>Teleostei</taxon>
        <taxon>Neoteleostei</taxon>
        <taxon>Acanthomorphata</taxon>
        <taxon>Eupercaria</taxon>
        <taxon>Perciformes</taxon>
        <taxon>Cottioidei</taxon>
        <taxon>Cottales</taxon>
        <taxon>Liparidae</taxon>
        <taxon>Liparis</taxon>
    </lineage>
</organism>
<feature type="region of interest" description="Disordered" evidence="1">
    <location>
        <begin position="1"/>
        <end position="23"/>
    </location>
</feature>
<proteinExistence type="predicted"/>
<evidence type="ECO:0000256" key="1">
    <source>
        <dbReference type="SAM" id="MobiDB-lite"/>
    </source>
</evidence>
<feature type="compositionally biased region" description="Polar residues" evidence="1">
    <location>
        <begin position="75"/>
        <end position="86"/>
    </location>
</feature>
<accession>A0A4Z2G4W1</accession>